<evidence type="ECO:0000313" key="11">
    <source>
        <dbReference type="EMBL" id="RZT95031.1"/>
    </source>
</evidence>
<feature type="binding site" evidence="8">
    <location>
        <position position="241"/>
    </location>
    <ligand>
        <name>pyridoxal 5'-phosphate</name>
        <dbReference type="ChEBI" id="CHEBI:597326"/>
    </ligand>
</feature>
<dbReference type="InterPro" id="IPR015421">
    <property type="entry name" value="PyrdxlP-dep_Trfase_major"/>
</dbReference>
<dbReference type="InterPro" id="IPR022834">
    <property type="entry name" value="AONS_Proteobacteria"/>
</dbReference>
<dbReference type="UniPathway" id="UPA00078"/>
<comment type="catalytic activity">
    <reaction evidence="7 8">
        <text>6-carboxyhexanoyl-[ACP] + L-alanine + H(+) = (8S)-8-amino-7-oxononanoate + holo-[ACP] + CO2</text>
        <dbReference type="Rhea" id="RHEA:42288"/>
        <dbReference type="Rhea" id="RHEA-COMP:9685"/>
        <dbReference type="Rhea" id="RHEA-COMP:9955"/>
        <dbReference type="ChEBI" id="CHEBI:15378"/>
        <dbReference type="ChEBI" id="CHEBI:16526"/>
        <dbReference type="ChEBI" id="CHEBI:57972"/>
        <dbReference type="ChEBI" id="CHEBI:64479"/>
        <dbReference type="ChEBI" id="CHEBI:78846"/>
        <dbReference type="ChEBI" id="CHEBI:149468"/>
        <dbReference type="EC" id="2.3.1.47"/>
    </reaction>
</comment>
<comment type="pathway">
    <text evidence="2 8">Cofactor biosynthesis; biotin biosynthesis.</text>
</comment>
<evidence type="ECO:0000256" key="6">
    <source>
        <dbReference type="ARBA" id="ARBA00022898"/>
    </source>
</evidence>
<dbReference type="RefSeq" id="WP_130433110.1">
    <property type="nucleotide sequence ID" value="NZ_SHKP01000007.1"/>
</dbReference>
<dbReference type="Gene3D" id="3.90.1150.10">
    <property type="entry name" value="Aspartate Aminotransferase, domain 1"/>
    <property type="match status" value="1"/>
</dbReference>
<dbReference type="OrthoDB" id="9807157at2"/>
<dbReference type="InterPro" id="IPR050087">
    <property type="entry name" value="AON_synthase_class-II"/>
</dbReference>
<dbReference type="NCBIfam" id="TIGR00858">
    <property type="entry name" value="bioF"/>
    <property type="match status" value="1"/>
</dbReference>
<evidence type="ECO:0000256" key="2">
    <source>
        <dbReference type="ARBA" id="ARBA00004746"/>
    </source>
</evidence>
<dbReference type="PANTHER" id="PTHR13693">
    <property type="entry name" value="CLASS II AMINOTRANSFERASE/8-AMINO-7-OXONONANOATE SYNTHASE"/>
    <property type="match status" value="1"/>
</dbReference>
<dbReference type="GO" id="GO:0030170">
    <property type="term" value="F:pyridoxal phosphate binding"/>
    <property type="evidence" value="ECO:0007669"/>
    <property type="project" value="UniProtKB-UniRule"/>
</dbReference>
<evidence type="ECO:0000259" key="10">
    <source>
        <dbReference type="Pfam" id="PF00155"/>
    </source>
</evidence>
<feature type="binding site" evidence="8">
    <location>
        <position position="209"/>
    </location>
    <ligand>
        <name>pyridoxal 5'-phosphate</name>
        <dbReference type="ChEBI" id="CHEBI:597326"/>
    </ligand>
</feature>
<dbReference type="InterPro" id="IPR015424">
    <property type="entry name" value="PyrdxlP-dep_Trfase"/>
</dbReference>
<protein>
    <recommendedName>
        <fullName evidence="8">8-amino-7-oxononanoate synthase</fullName>
        <shortName evidence="8">AONS</shortName>
        <ecNumber evidence="8">2.3.1.47</ecNumber>
    </recommendedName>
    <alternativeName>
        <fullName evidence="8">7-keto-8-amino-pelargonic acid synthase</fullName>
        <shortName evidence="8">7-KAP synthase</shortName>
        <shortName evidence="8">KAPA synthase</shortName>
    </alternativeName>
    <alternativeName>
        <fullName evidence="8">8-amino-7-ketopelargonate synthase</fullName>
    </alternativeName>
</protein>
<dbReference type="AlphaFoldDB" id="A0A4Q7VG90"/>
<dbReference type="Gene3D" id="3.40.640.10">
    <property type="entry name" value="Type I PLP-dependent aspartate aminotransferase-like (Major domain)"/>
    <property type="match status" value="1"/>
</dbReference>
<dbReference type="InterPro" id="IPR004839">
    <property type="entry name" value="Aminotransferase_I/II_large"/>
</dbReference>
<evidence type="ECO:0000256" key="8">
    <source>
        <dbReference type="HAMAP-Rule" id="MF_01693"/>
    </source>
</evidence>
<feature type="binding site" evidence="8">
    <location>
        <position position="358"/>
    </location>
    <ligand>
        <name>substrate</name>
    </ligand>
</feature>
<evidence type="ECO:0000256" key="9">
    <source>
        <dbReference type="PIRSR" id="PIRSR604723-51"/>
    </source>
</evidence>
<evidence type="ECO:0000256" key="3">
    <source>
        <dbReference type="ARBA" id="ARBA00011738"/>
    </source>
</evidence>
<dbReference type="EC" id="2.3.1.47" evidence="8"/>
<evidence type="ECO:0000256" key="7">
    <source>
        <dbReference type="ARBA" id="ARBA00047715"/>
    </source>
</evidence>
<feature type="modified residue" description="N6-(pyridoxal phosphate)lysine" evidence="8 9">
    <location>
        <position position="244"/>
    </location>
</feature>
<comment type="cofactor">
    <cofactor evidence="1 8 9">
        <name>pyridoxal 5'-phosphate</name>
        <dbReference type="ChEBI" id="CHEBI:597326"/>
    </cofactor>
</comment>
<dbReference type="GO" id="GO:0008710">
    <property type="term" value="F:8-amino-7-oxononanoate synthase activity"/>
    <property type="evidence" value="ECO:0007669"/>
    <property type="project" value="UniProtKB-UniRule"/>
</dbReference>
<comment type="function">
    <text evidence="8">Catalyzes the decarboxylative condensation of pimeloyl-[acyl-carrier protein] and L-alanine to produce 8-amino-7-oxononanoate (AON), [acyl-carrier protein], and carbon dioxide.</text>
</comment>
<comment type="similarity">
    <text evidence="8">Belongs to the class-II pyridoxal-phosphate-dependent aminotransferase family. BioF subfamily.</text>
</comment>
<feature type="binding site" evidence="8">
    <location>
        <position position="134"/>
    </location>
    <ligand>
        <name>substrate</name>
    </ligand>
</feature>
<evidence type="ECO:0000256" key="1">
    <source>
        <dbReference type="ARBA" id="ARBA00001933"/>
    </source>
</evidence>
<dbReference type="SUPFAM" id="SSF53383">
    <property type="entry name" value="PLP-dependent transferases"/>
    <property type="match status" value="1"/>
</dbReference>
<gene>
    <name evidence="8" type="primary">bioF</name>
    <name evidence="11" type="ORF">EV670_2778</name>
</gene>
<comment type="caution">
    <text evidence="11">The sequence shown here is derived from an EMBL/GenBank/DDBJ whole genome shotgun (WGS) entry which is preliminary data.</text>
</comment>
<keyword evidence="12" id="KW-1185">Reference proteome</keyword>
<feature type="domain" description="Aminotransferase class I/classII large" evidence="10">
    <location>
        <begin position="43"/>
        <end position="386"/>
    </location>
</feature>
<sequence>MPDPIEDFETALGELDARQLLRRRRAVMPIDGARVMVDGVERLAFCSNDYLGLAQHPALIEAAREAALRYGVGAGASPLVSGHSPEHESLEAELAAFVGLPRALYFYAGYAANSGCIPALVGKGDALIADALNHACLIDGARLSGAERHVYPHNDLAALERALVETRGARRRLVVADAVFSMDGDLAPLPEMLALCERHDALLMVDDAHGFGVLGEGGRGTLSHFGLHAGAMPSRLIYMATLGKAAGVSGAFVAGAGPVIEWLLQKARTYMFATAAPAMGAAALRASLRVIEADDWRRERLSALHAQLAAGLATLPWPAPTTPSAIQPLMLGDNASALAVMAALDERGLWVPAIRPPTVPAGTARLRITLSAAHEAGDVERLLAALRAVAG</sequence>
<organism evidence="11 12">
    <name type="scientific">Rivibacter subsaxonicus</name>
    <dbReference type="NCBI Taxonomy" id="457575"/>
    <lineage>
        <taxon>Bacteria</taxon>
        <taxon>Pseudomonadati</taxon>
        <taxon>Pseudomonadota</taxon>
        <taxon>Betaproteobacteria</taxon>
        <taxon>Burkholderiales</taxon>
        <taxon>Rivibacter</taxon>
    </lineage>
</organism>
<dbReference type="InterPro" id="IPR015422">
    <property type="entry name" value="PyrdxlP-dep_Trfase_small"/>
</dbReference>
<evidence type="ECO:0000313" key="12">
    <source>
        <dbReference type="Proteomes" id="UP000293671"/>
    </source>
</evidence>
<proteinExistence type="inferred from homology"/>
<dbReference type="Pfam" id="PF00155">
    <property type="entry name" value="Aminotran_1_2"/>
    <property type="match status" value="1"/>
</dbReference>
<comment type="subunit">
    <text evidence="3 8">Homodimer.</text>
</comment>
<dbReference type="InterPro" id="IPR004723">
    <property type="entry name" value="AONS_Archaea/Proteobacteria"/>
</dbReference>
<keyword evidence="5 8" id="KW-0093">Biotin biosynthesis</keyword>
<dbReference type="EMBL" id="SHKP01000007">
    <property type="protein sequence ID" value="RZT95031.1"/>
    <property type="molecule type" value="Genomic_DNA"/>
</dbReference>
<feature type="binding site" evidence="8">
    <location>
        <position position="22"/>
    </location>
    <ligand>
        <name>substrate</name>
    </ligand>
</feature>
<feature type="binding site" evidence="8">
    <location>
        <position position="181"/>
    </location>
    <ligand>
        <name>pyridoxal 5'-phosphate</name>
        <dbReference type="ChEBI" id="CHEBI:597326"/>
    </ligand>
</feature>
<feature type="binding site" evidence="8">
    <location>
        <begin position="109"/>
        <end position="110"/>
    </location>
    <ligand>
        <name>pyridoxal 5'-phosphate</name>
        <dbReference type="ChEBI" id="CHEBI:597326"/>
    </ligand>
</feature>
<keyword evidence="6 8" id="KW-0663">Pyridoxal phosphate</keyword>
<keyword evidence="4 8" id="KW-0808">Transferase</keyword>
<accession>A0A4Q7VG90</accession>
<dbReference type="Proteomes" id="UP000293671">
    <property type="component" value="Unassembled WGS sequence"/>
</dbReference>
<evidence type="ECO:0000256" key="4">
    <source>
        <dbReference type="ARBA" id="ARBA00022679"/>
    </source>
</evidence>
<name>A0A4Q7VG90_9BURK</name>
<evidence type="ECO:0000256" key="5">
    <source>
        <dbReference type="ARBA" id="ARBA00022756"/>
    </source>
</evidence>
<reference evidence="11 12" key="1">
    <citation type="submission" date="2019-02" db="EMBL/GenBank/DDBJ databases">
        <title>Genomic Encyclopedia of Type Strains, Phase IV (KMG-IV): sequencing the most valuable type-strain genomes for metagenomic binning, comparative biology and taxonomic classification.</title>
        <authorList>
            <person name="Goeker M."/>
        </authorList>
    </citation>
    <scope>NUCLEOTIDE SEQUENCE [LARGE SCALE GENOMIC DNA]</scope>
    <source>
        <strain evidence="11 12">DSM 19570</strain>
    </source>
</reference>
<dbReference type="CDD" id="cd06454">
    <property type="entry name" value="KBL_like"/>
    <property type="match status" value="1"/>
</dbReference>
<dbReference type="GO" id="GO:0009102">
    <property type="term" value="P:biotin biosynthetic process"/>
    <property type="evidence" value="ECO:0007669"/>
    <property type="project" value="UniProtKB-UniRule"/>
</dbReference>
<dbReference type="HAMAP" id="MF_01693">
    <property type="entry name" value="BioF_aminotrans_2"/>
    <property type="match status" value="1"/>
</dbReference>
<dbReference type="PANTHER" id="PTHR13693:SF100">
    <property type="entry name" value="8-AMINO-7-OXONONANOATE SYNTHASE"/>
    <property type="match status" value="1"/>
</dbReference>